<feature type="transmembrane region" description="Helical" evidence="6">
    <location>
        <begin position="95"/>
        <end position="112"/>
    </location>
</feature>
<dbReference type="EMBL" id="JAOVZO020000018">
    <property type="protein sequence ID" value="MDC8013698.1"/>
    <property type="molecule type" value="Genomic_DNA"/>
</dbReference>
<comment type="subcellular location">
    <subcellularLocation>
        <location evidence="1">Membrane</location>
        <topology evidence="1">Multi-pass membrane protein</topology>
    </subcellularLocation>
</comment>
<dbReference type="GO" id="GO:0015171">
    <property type="term" value="F:amino acid transmembrane transporter activity"/>
    <property type="evidence" value="ECO:0007669"/>
    <property type="project" value="TreeGrafter"/>
</dbReference>
<dbReference type="GO" id="GO:0016020">
    <property type="term" value="C:membrane"/>
    <property type="evidence" value="ECO:0007669"/>
    <property type="project" value="UniProtKB-SubCell"/>
</dbReference>
<keyword evidence="4 6" id="KW-1133">Transmembrane helix</keyword>
<dbReference type="InterPro" id="IPR002293">
    <property type="entry name" value="AA/rel_permease1"/>
</dbReference>
<evidence type="ECO:0000256" key="5">
    <source>
        <dbReference type="ARBA" id="ARBA00023136"/>
    </source>
</evidence>
<dbReference type="PANTHER" id="PTHR43243">
    <property type="entry name" value="INNER MEMBRANE TRANSPORTER YGJI-RELATED"/>
    <property type="match status" value="1"/>
</dbReference>
<proteinExistence type="predicted"/>
<evidence type="ECO:0000256" key="1">
    <source>
        <dbReference type="ARBA" id="ARBA00004141"/>
    </source>
</evidence>
<feature type="transmembrane region" description="Helical" evidence="6">
    <location>
        <begin position="315"/>
        <end position="344"/>
    </location>
</feature>
<dbReference type="Gene3D" id="1.20.1740.10">
    <property type="entry name" value="Amino acid/polyamine transporter I"/>
    <property type="match status" value="1"/>
</dbReference>
<accession>A0A9X3YMX2</accession>
<dbReference type="RefSeq" id="WP_263542391.1">
    <property type="nucleotide sequence ID" value="NZ_JAOVZO020000018.1"/>
</dbReference>
<feature type="transmembrane region" description="Helical" evidence="6">
    <location>
        <begin position="32"/>
        <end position="52"/>
    </location>
</feature>
<organism evidence="7 8">
    <name type="scientific">Tahibacter soli</name>
    <dbReference type="NCBI Taxonomy" id="2983605"/>
    <lineage>
        <taxon>Bacteria</taxon>
        <taxon>Pseudomonadati</taxon>
        <taxon>Pseudomonadota</taxon>
        <taxon>Gammaproteobacteria</taxon>
        <taxon>Lysobacterales</taxon>
        <taxon>Rhodanobacteraceae</taxon>
        <taxon>Tahibacter</taxon>
    </lineage>
</organism>
<evidence type="ECO:0000313" key="8">
    <source>
        <dbReference type="Proteomes" id="UP001139971"/>
    </source>
</evidence>
<keyword evidence="2" id="KW-0813">Transport</keyword>
<comment type="caution">
    <text evidence="7">The sequence shown here is derived from an EMBL/GenBank/DDBJ whole genome shotgun (WGS) entry which is preliminary data.</text>
</comment>
<keyword evidence="3 6" id="KW-0812">Transmembrane</keyword>
<gene>
    <name evidence="7" type="ORF">OD750_014240</name>
</gene>
<dbReference type="PIRSF" id="PIRSF006060">
    <property type="entry name" value="AA_transporter"/>
    <property type="match status" value="1"/>
</dbReference>
<name>A0A9X3YMX2_9GAMM</name>
<dbReference type="PANTHER" id="PTHR43243:SF4">
    <property type="entry name" value="CATIONIC AMINO ACID TRANSPORTER 4"/>
    <property type="match status" value="1"/>
</dbReference>
<keyword evidence="8" id="KW-1185">Reference proteome</keyword>
<dbReference type="AlphaFoldDB" id="A0A9X3YMX2"/>
<feature type="transmembrane region" description="Helical" evidence="6">
    <location>
        <begin position="229"/>
        <end position="250"/>
    </location>
</feature>
<keyword evidence="5 6" id="KW-0472">Membrane</keyword>
<feature type="transmembrane region" description="Helical" evidence="6">
    <location>
        <begin position="392"/>
        <end position="411"/>
    </location>
</feature>
<evidence type="ECO:0000256" key="2">
    <source>
        <dbReference type="ARBA" id="ARBA00022448"/>
    </source>
</evidence>
<sequence length="478" mass="50641">MSLIQQITRHKTVEQLQAEAGTRGDFRRVLGLWQLTAIGLGGIIGVGVFVLAGQQAAVNAGPAVALAFIIAGIASAAAALCYAEFAGMIPVTGSAYTYGYAVLGEGVAWLIGWDLLLEYALIVAAVASGWSGYLVNLLTAVGIHLPVWAQGAMGTGEGRVFNVIAAVVAMAVAVLLTVRTEVGARLNTVVVAIKVIGVVLVIGVGVFYIDPNNWIPFIPAETVDAKGVSHYGFNGVVTAAAVVFFAVFGYDTLTTAAEEAKNPQRDLPRAVLLSLGISMALYLTISMVLTGVANYTTLGNDAPVANAFAARGLTWVSHAISATAVMGIISVVFAFMLAAARIWYSLARDGLLPQWFAKVHPRYGTPYRPTLILGVVTGLAAGALPIGELAELVNIGTLCAFIVICASIIVLRRTRPDVPRAFRTPFVPLIPIVGILFSAWLVSKLPWITWERFGLWMILGLVVYFGYGMRHSLLAKKN</sequence>
<feature type="transmembrane region" description="Helical" evidence="6">
    <location>
        <begin position="365"/>
        <end position="386"/>
    </location>
</feature>
<dbReference type="Proteomes" id="UP001139971">
    <property type="component" value="Unassembled WGS sequence"/>
</dbReference>
<feature type="transmembrane region" description="Helical" evidence="6">
    <location>
        <begin position="64"/>
        <end position="89"/>
    </location>
</feature>
<protein>
    <submittedName>
        <fullName evidence="7">Amino acid permease</fullName>
    </submittedName>
</protein>
<feature type="transmembrane region" description="Helical" evidence="6">
    <location>
        <begin position="160"/>
        <end position="178"/>
    </location>
</feature>
<reference evidence="7" key="1">
    <citation type="submission" date="2023-02" db="EMBL/GenBank/DDBJ databases">
        <title>Tahibacter soli sp. nov. isolated from soil.</title>
        <authorList>
            <person name="Baek J.H."/>
            <person name="Lee J.K."/>
            <person name="Choi D.G."/>
            <person name="Jeon C.O."/>
        </authorList>
    </citation>
    <scope>NUCLEOTIDE SEQUENCE</scope>
    <source>
        <strain evidence="7">BL</strain>
    </source>
</reference>
<evidence type="ECO:0000256" key="4">
    <source>
        <dbReference type="ARBA" id="ARBA00022989"/>
    </source>
</evidence>
<evidence type="ECO:0000313" key="7">
    <source>
        <dbReference type="EMBL" id="MDC8013698.1"/>
    </source>
</evidence>
<feature type="transmembrane region" description="Helical" evidence="6">
    <location>
        <begin position="453"/>
        <end position="469"/>
    </location>
</feature>
<dbReference type="Pfam" id="PF13520">
    <property type="entry name" value="AA_permease_2"/>
    <property type="match status" value="1"/>
</dbReference>
<feature type="transmembrane region" description="Helical" evidence="6">
    <location>
        <begin position="119"/>
        <end position="148"/>
    </location>
</feature>
<feature type="transmembrane region" description="Helical" evidence="6">
    <location>
        <begin position="423"/>
        <end position="441"/>
    </location>
</feature>
<feature type="transmembrane region" description="Helical" evidence="6">
    <location>
        <begin position="271"/>
        <end position="295"/>
    </location>
</feature>
<feature type="transmembrane region" description="Helical" evidence="6">
    <location>
        <begin position="190"/>
        <end position="209"/>
    </location>
</feature>
<evidence type="ECO:0000256" key="3">
    <source>
        <dbReference type="ARBA" id="ARBA00022692"/>
    </source>
</evidence>
<evidence type="ECO:0000256" key="6">
    <source>
        <dbReference type="SAM" id="Phobius"/>
    </source>
</evidence>